<feature type="compositionally biased region" description="Basic and acidic residues" evidence="9">
    <location>
        <begin position="1"/>
        <end position="20"/>
    </location>
</feature>
<evidence type="ECO:0000256" key="4">
    <source>
        <dbReference type="ARBA" id="ARBA00022776"/>
    </source>
</evidence>
<accession>A0A085N7D2</accession>
<dbReference type="OrthoDB" id="26523at2759"/>
<evidence type="ECO:0000256" key="5">
    <source>
        <dbReference type="ARBA" id="ARBA00022801"/>
    </source>
</evidence>
<dbReference type="EMBL" id="KL363254">
    <property type="protein sequence ID" value="KFD50352.1"/>
    <property type="molecule type" value="Genomic_DNA"/>
</dbReference>
<comment type="catalytic activity">
    <reaction evidence="8">
        <text>O-phospho-L-tyrosyl-[protein] + H2O = L-tyrosyl-[protein] + phosphate</text>
        <dbReference type="Rhea" id="RHEA:10684"/>
        <dbReference type="Rhea" id="RHEA-COMP:10136"/>
        <dbReference type="Rhea" id="RHEA-COMP:20101"/>
        <dbReference type="ChEBI" id="CHEBI:15377"/>
        <dbReference type="ChEBI" id="CHEBI:43474"/>
        <dbReference type="ChEBI" id="CHEBI:46858"/>
        <dbReference type="ChEBI" id="CHEBI:61978"/>
        <dbReference type="EC" id="3.1.3.48"/>
    </reaction>
</comment>
<dbReference type="InterPro" id="IPR000751">
    <property type="entry name" value="MPI_Phosphatase"/>
</dbReference>
<dbReference type="PROSITE" id="PS50206">
    <property type="entry name" value="RHODANESE_3"/>
    <property type="match status" value="1"/>
</dbReference>
<evidence type="ECO:0000256" key="8">
    <source>
        <dbReference type="ARBA" id="ARBA00051722"/>
    </source>
</evidence>
<keyword evidence="13" id="KW-1185">Reference proteome</keyword>
<dbReference type="Gene3D" id="3.40.250.10">
    <property type="entry name" value="Rhodanese-like domain"/>
    <property type="match status" value="1"/>
</dbReference>
<comment type="similarity">
    <text evidence="1">Belongs to the MPI phosphatase family.</text>
</comment>
<dbReference type="GO" id="GO:0004725">
    <property type="term" value="F:protein tyrosine phosphatase activity"/>
    <property type="evidence" value="ECO:0007669"/>
    <property type="project" value="UniProtKB-EC"/>
</dbReference>
<dbReference type="SUPFAM" id="SSF52821">
    <property type="entry name" value="Rhodanese/Cell cycle control phosphatase"/>
    <property type="match status" value="1"/>
</dbReference>
<dbReference type="Pfam" id="PF00581">
    <property type="entry name" value="Rhodanese"/>
    <property type="match status" value="1"/>
</dbReference>
<feature type="domain" description="Rhodanese" evidence="10">
    <location>
        <begin position="178"/>
        <end position="287"/>
    </location>
</feature>
<evidence type="ECO:0000256" key="2">
    <source>
        <dbReference type="ARBA" id="ARBA00013064"/>
    </source>
</evidence>
<dbReference type="EMBL" id="KL367539">
    <property type="protein sequence ID" value="KFD65378.1"/>
    <property type="molecule type" value="Genomic_DNA"/>
</dbReference>
<dbReference type="AlphaFoldDB" id="A0A085N7D2"/>
<evidence type="ECO:0000256" key="7">
    <source>
        <dbReference type="ARBA" id="ARBA00023306"/>
    </source>
</evidence>
<dbReference type="GO" id="GO:0110032">
    <property type="term" value="P:positive regulation of G2/MI transition of meiotic cell cycle"/>
    <property type="evidence" value="ECO:0007669"/>
    <property type="project" value="TreeGrafter"/>
</dbReference>
<dbReference type="InterPro" id="IPR001763">
    <property type="entry name" value="Rhodanese-like_dom"/>
</dbReference>
<evidence type="ECO:0000313" key="11">
    <source>
        <dbReference type="EMBL" id="KFD50352.1"/>
    </source>
</evidence>
<evidence type="ECO:0000256" key="6">
    <source>
        <dbReference type="ARBA" id="ARBA00022912"/>
    </source>
</evidence>
<reference evidence="12 13" key="1">
    <citation type="journal article" date="2014" name="Nat. Genet.">
        <title>Genome and transcriptome of the porcine whipworm Trichuris suis.</title>
        <authorList>
            <person name="Jex A.R."/>
            <person name="Nejsum P."/>
            <person name="Schwarz E.M."/>
            <person name="Hu L."/>
            <person name="Young N.D."/>
            <person name="Hall R.S."/>
            <person name="Korhonen P.K."/>
            <person name="Liao S."/>
            <person name="Thamsborg S."/>
            <person name="Xia J."/>
            <person name="Xu P."/>
            <person name="Wang S."/>
            <person name="Scheerlinck J.P."/>
            <person name="Hofmann A."/>
            <person name="Sternberg P.W."/>
            <person name="Wang J."/>
            <person name="Gasser R.B."/>
        </authorList>
    </citation>
    <scope>NUCLEOTIDE SEQUENCE [LARGE SCALE GENOMIC DNA]</scope>
    <source>
        <strain evidence="12">DCEP-RM93F</strain>
        <strain evidence="11">DCEP-RM93M</strain>
    </source>
</reference>
<keyword evidence="5" id="KW-0378">Hydrolase</keyword>
<evidence type="ECO:0000256" key="9">
    <source>
        <dbReference type="SAM" id="MobiDB-lite"/>
    </source>
</evidence>
<protein>
    <recommendedName>
        <fullName evidence="2">protein-tyrosine-phosphatase</fullName>
        <ecNumber evidence="2">3.1.3.48</ecNumber>
    </recommendedName>
</protein>
<keyword evidence="7" id="KW-0131">Cell cycle</keyword>
<evidence type="ECO:0000259" key="10">
    <source>
        <dbReference type="PROSITE" id="PS50206"/>
    </source>
</evidence>
<evidence type="ECO:0000313" key="13">
    <source>
        <dbReference type="Proteomes" id="UP000030764"/>
    </source>
</evidence>
<dbReference type="EC" id="3.1.3.48" evidence="2"/>
<name>A0A085N7D2_9BILA</name>
<gene>
    <name evidence="11" type="ORF">M513_08734</name>
    <name evidence="12" type="ORF">M514_08734</name>
</gene>
<dbReference type="InterPro" id="IPR036873">
    <property type="entry name" value="Rhodanese-like_dom_sf"/>
</dbReference>
<feature type="region of interest" description="Disordered" evidence="9">
    <location>
        <begin position="1"/>
        <end position="33"/>
    </location>
</feature>
<evidence type="ECO:0000256" key="3">
    <source>
        <dbReference type="ARBA" id="ARBA00022618"/>
    </source>
</evidence>
<evidence type="ECO:0000256" key="1">
    <source>
        <dbReference type="ARBA" id="ARBA00011065"/>
    </source>
</evidence>
<sequence>MIEVPKLESTTKDFRDHVLSEDLSNQDRQAEPFPMLDLVVDSNTKNESEATEDSELTAKSTEEVNVSICSENESVMSDCQILVPDLLSGYSECESTDNSMLSFTGVEEMRQLTEKFTEISLAVNSVETLSKTQGKCGLIANYSDTFALPYFSSPRLPDLPQISDTVLIELIEGQFQDFIASFVMADCRYPYEYNGGHIRTAVNVHTAHDLNSIFFGNGKVEHNGGGRNIVVFYCEYSLERAPAMFRRLRDADRTKHKLQYPMLQYPEMYLLSGGYRKFFNNHPSMCTPPSYVEMTNRKYGNWSQCRRERAASFCDKRRNSEPIAGIRLKF</sequence>
<dbReference type="GO" id="GO:0051301">
    <property type="term" value="P:cell division"/>
    <property type="evidence" value="ECO:0007669"/>
    <property type="project" value="UniProtKB-KW"/>
</dbReference>
<proteinExistence type="inferred from homology"/>
<dbReference type="GO" id="GO:0010971">
    <property type="term" value="P:positive regulation of G2/M transition of mitotic cell cycle"/>
    <property type="evidence" value="ECO:0007669"/>
    <property type="project" value="TreeGrafter"/>
</dbReference>
<keyword evidence="3" id="KW-0132">Cell division</keyword>
<dbReference type="PANTHER" id="PTHR10828">
    <property type="entry name" value="M-PHASE INDUCER PHOSPHATASE DUAL SPECIFICITY PHOSPHATASE CDC25"/>
    <property type="match status" value="1"/>
</dbReference>
<keyword evidence="4" id="KW-0498">Mitosis</keyword>
<dbReference type="GO" id="GO:0005634">
    <property type="term" value="C:nucleus"/>
    <property type="evidence" value="ECO:0007669"/>
    <property type="project" value="TreeGrafter"/>
</dbReference>
<organism evidence="12">
    <name type="scientific">Trichuris suis</name>
    <name type="common">pig whipworm</name>
    <dbReference type="NCBI Taxonomy" id="68888"/>
    <lineage>
        <taxon>Eukaryota</taxon>
        <taxon>Metazoa</taxon>
        <taxon>Ecdysozoa</taxon>
        <taxon>Nematoda</taxon>
        <taxon>Enoplea</taxon>
        <taxon>Dorylaimia</taxon>
        <taxon>Trichinellida</taxon>
        <taxon>Trichuridae</taxon>
        <taxon>Trichuris</taxon>
    </lineage>
</organism>
<evidence type="ECO:0000313" key="12">
    <source>
        <dbReference type="EMBL" id="KFD65378.1"/>
    </source>
</evidence>
<dbReference type="Proteomes" id="UP000030764">
    <property type="component" value="Unassembled WGS sequence"/>
</dbReference>
<dbReference type="PRINTS" id="PR00716">
    <property type="entry name" value="MPIPHPHTASE"/>
</dbReference>
<dbReference type="GO" id="GO:0005737">
    <property type="term" value="C:cytoplasm"/>
    <property type="evidence" value="ECO:0007669"/>
    <property type="project" value="TreeGrafter"/>
</dbReference>
<dbReference type="GO" id="GO:0000086">
    <property type="term" value="P:G2/M transition of mitotic cell cycle"/>
    <property type="evidence" value="ECO:0007669"/>
    <property type="project" value="TreeGrafter"/>
</dbReference>
<dbReference type="SMART" id="SM00450">
    <property type="entry name" value="RHOD"/>
    <property type="match status" value="1"/>
</dbReference>
<dbReference type="FunFam" id="3.40.250.10:FF:000021">
    <property type="entry name" value="M-phase inducer phosphatase cdc-25.2"/>
    <property type="match status" value="1"/>
</dbReference>
<keyword evidence="6" id="KW-0904">Protein phosphatase</keyword>
<dbReference type="Proteomes" id="UP000030758">
    <property type="component" value="Unassembled WGS sequence"/>
</dbReference>
<dbReference type="PANTHER" id="PTHR10828:SF76">
    <property type="entry name" value="M-PHASE INDUCER PHOSPHATASE"/>
    <property type="match status" value="1"/>
</dbReference>